<sequence length="241" mass="26279">MLVCGTTILVAGEVLKLFFMKTKLFFLASLFFLTATSFSMAQSRNFKFGVKGGANLSNLRGDDVFVTNDPSIRIGNTSTRLTGFVGGAFVRFGSTIFIQPELLLSQKGGMFNVFRDGATNEENKVDVRFTNIDVPVLIGFRVGDVLRINAGPIASLRMSENGGLRQALNEIGANSVQDNFNRAALGYQAGVGFDIGNLSLDLRYEGNFTNIVDVNTDNSTLNSQLRRKGNLWQATVSFAIF</sequence>
<evidence type="ECO:0000313" key="4">
    <source>
        <dbReference type="Proteomes" id="UP000295706"/>
    </source>
</evidence>
<evidence type="ECO:0000256" key="1">
    <source>
        <dbReference type="SAM" id="Phobius"/>
    </source>
</evidence>
<feature type="transmembrane region" description="Helical" evidence="1">
    <location>
        <begin position="24"/>
        <end position="41"/>
    </location>
</feature>
<keyword evidence="1" id="KW-0472">Membrane</keyword>
<keyword evidence="4" id="KW-1185">Reference proteome</keyword>
<evidence type="ECO:0000259" key="2">
    <source>
        <dbReference type="Pfam" id="PF13568"/>
    </source>
</evidence>
<dbReference type="AlphaFoldDB" id="A0A4V2XAC3"/>
<feature type="domain" description="Outer membrane protein beta-barrel" evidence="2">
    <location>
        <begin position="40"/>
        <end position="211"/>
    </location>
</feature>
<evidence type="ECO:0000313" key="3">
    <source>
        <dbReference type="EMBL" id="TDB67065.1"/>
    </source>
</evidence>
<dbReference type="OrthoDB" id="1001536at2"/>
<dbReference type="Proteomes" id="UP000295706">
    <property type="component" value="Unassembled WGS sequence"/>
</dbReference>
<keyword evidence="1" id="KW-1133">Transmembrane helix</keyword>
<reference evidence="3 4" key="1">
    <citation type="submission" date="2019-02" db="EMBL/GenBank/DDBJ databases">
        <title>Arundinibacter roseus gen. nov., sp. nov., a new member of the family Cytophagaceae.</title>
        <authorList>
            <person name="Szuroczki S."/>
            <person name="Khayer B."/>
            <person name="Sproer C."/>
            <person name="Toumi M."/>
            <person name="Szabo A."/>
            <person name="Felfoldi T."/>
            <person name="Schumann P."/>
            <person name="Toth E."/>
        </authorList>
    </citation>
    <scope>NUCLEOTIDE SEQUENCE [LARGE SCALE GENOMIC DNA]</scope>
    <source>
        <strain evidence="3 4">DMA-k-7a</strain>
    </source>
</reference>
<protein>
    <submittedName>
        <fullName evidence="3">PorT family protein</fullName>
    </submittedName>
</protein>
<accession>A0A4V2XAC3</accession>
<comment type="caution">
    <text evidence="3">The sequence shown here is derived from an EMBL/GenBank/DDBJ whole genome shotgun (WGS) entry which is preliminary data.</text>
</comment>
<name>A0A4V2XAC3_9BACT</name>
<organism evidence="3 4">
    <name type="scientific">Arundinibacter roseus</name>
    <dbReference type="NCBI Taxonomy" id="2070510"/>
    <lineage>
        <taxon>Bacteria</taxon>
        <taxon>Pseudomonadati</taxon>
        <taxon>Bacteroidota</taxon>
        <taxon>Cytophagia</taxon>
        <taxon>Cytophagales</taxon>
        <taxon>Spirosomataceae</taxon>
        <taxon>Arundinibacter</taxon>
    </lineage>
</organism>
<dbReference type="InterPro" id="IPR025665">
    <property type="entry name" value="Beta-barrel_OMP_2"/>
</dbReference>
<proteinExistence type="predicted"/>
<keyword evidence="1" id="KW-0812">Transmembrane</keyword>
<dbReference type="Pfam" id="PF13568">
    <property type="entry name" value="OMP_b-brl_2"/>
    <property type="match status" value="1"/>
</dbReference>
<dbReference type="EMBL" id="SMJU01000004">
    <property type="protein sequence ID" value="TDB67065.1"/>
    <property type="molecule type" value="Genomic_DNA"/>
</dbReference>
<gene>
    <name evidence="3" type="ORF">EZE20_08100</name>
</gene>